<sequence>MPITDRSQAKEGGFAQVRGALQKFKGKVVKAEFGQWGGKLVDDDGKPVPPREYLEIESVEVEVLEVTEELSMDITEWNFRENCSEFKGSFWVEKFLESADKFKILVPDGLMNKVITFEKVTLEAFDKTGAPNPKYNSTNYVIVAVEGGGAITAKPKVVAKAQATAPVEVTEPEEEESTDPMEMALDLAVGKTETQFRTAIGIDPRFAGNPLVQMAKAGIITQALVNEGKLQLVKVGNKEVYTKVE</sequence>
<organism evidence="1">
    <name type="scientific">viral metagenome</name>
    <dbReference type="NCBI Taxonomy" id="1070528"/>
    <lineage>
        <taxon>unclassified sequences</taxon>
        <taxon>metagenomes</taxon>
        <taxon>organismal metagenomes</taxon>
    </lineage>
</organism>
<name>A0A6M3KAQ2_9ZZZZ</name>
<dbReference type="EMBL" id="MT142360">
    <property type="protein sequence ID" value="QJA78940.1"/>
    <property type="molecule type" value="Genomic_DNA"/>
</dbReference>
<dbReference type="AlphaFoldDB" id="A0A6M3KAQ2"/>
<evidence type="ECO:0000313" key="1">
    <source>
        <dbReference type="EMBL" id="QJA78940.1"/>
    </source>
</evidence>
<protein>
    <submittedName>
        <fullName evidence="1">Uncharacterized protein</fullName>
    </submittedName>
</protein>
<reference evidence="1" key="1">
    <citation type="submission" date="2020-03" db="EMBL/GenBank/DDBJ databases">
        <title>The deep terrestrial virosphere.</title>
        <authorList>
            <person name="Holmfeldt K."/>
            <person name="Nilsson E."/>
            <person name="Simone D."/>
            <person name="Lopez-Fernandez M."/>
            <person name="Wu X."/>
            <person name="de Brujin I."/>
            <person name="Lundin D."/>
            <person name="Andersson A."/>
            <person name="Bertilsson S."/>
            <person name="Dopson M."/>
        </authorList>
    </citation>
    <scope>NUCLEOTIDE SEQUENCE</scope>
    <source>
        <strain evidence="1">MM415A00966</strain>
    </source>
</reference>
<gene>
    <name evidence="1" type="ORF">MM415A00966_0009</name>
</gene>
<proteinExistence type="predicted"/>
<accession>A0A6M3KAQ2</accession>